<dbReference type="InterPro" id="IPR017687">
    <property type="entry name" value="BamB"/>
</dbReference>
<dbReference type="PANTHER" id="PTHR34512">
    <property type="entry name" value="CELL SURFACE PROTEIN"/>
    <property type="match status" value="1"/>
</dbReference>
<dbReference type="HAMAP" id="MF_00923">
    <property type="entry name" value="OM_assembly_BamB"/>
    <property type="match status" value="1"/>
</dbReference>
<keyword evidence="2 4" id="KW-0472">Membrane</keyword>
<dbReference type="Proteomes" id="UP000565262">
    <property type="component" value="Unassembled WGS sequence"/>
</dbReference>
<evidence type="ECO:0000256" key="3">
    <source>
        <dbReference type="ARBA" id="ARBA00023237"/>
    </source>
</evidence>
<accession>A0A839ILL5</accession>
<dbReference type="GO" id="GO:0051205">
    <property type="term" value="P:protein insertion into membrane"/>
    <property type="evidence" value="ECO:0007669"/>
    <property type="project" value="UniProtKB-UniRule"/>
</dbReference>
<proteinExistence type="inferred from homology"/>
<evidence type="ECO:0000313" key="6">
    <source>
        <dbReference type="EMBL" id="MBB1485590.1"/>
    </source>
</evidence>
<comment type="similarity">
    <text evidence="4">Belongs to the BamB family.</text>
</comment>
<dbReference type="GO" id="GO:0043165">
    <property type="term" value="P:Gram-negative-bacterium-type cell outer membrane assembly"/>
    <property type="evidence" value="ECO:0007669"/>
    <property type="project" value="UniProtKB-UniRule"/>
</dbReference>
<evidence type="ECO:0000256" key="2">
    <source>
        <dbReference type="ARBA" id="ARBA00023136"/>
    </source>
</evidence>
<dbReference type="PROSITE" id="PS51257">
    <property type="entry name" value="PROKAR_LIPOPROTEIN"/>
    <property type="match status" value="1"/>
</dbReference>
<reference evidence="6 7" key="1">
    <citation type="submission" date="2020-08" db="EMBL/GenBank/DDBJ databases">
        <title>Oceanospirillum sp. nov. isolated from marine sediment.</title>
        <authorList>
            <person name="Ji X."/>
        </authorList>
    </citation>
    <scope>NUCLEOTIDE SEQUENCE [LARGE SCALE GENOMIC DNA]</scope>
    <source>
        <strain evidence="6 7">D5</strain>
    </source>
</reference>
<keyword evidence="4" id="KW-0564">Palmitate</keyword>
<dbReference type="InterPro" id="IPR011047">
    <property type="entry name" value="Quinoprotein_ADH-like_sf"/>
</dbReference>
<keyword evidence="3 4" id="KW-0998">Cell outer membrane</keyword>
<dbReference type="Gene3D" id="2.130.10.10">
    <property type="entry name" value="YVTN repeat-like/Quinoprotein amine dehydrogenase"/>
    <property type="match status" value="1"/>
</dbReference>
<comment type="subcellular location">
    <subcellularLocation>
        <location evidence="4">Cell outer membrane</location>
        <topology evidence="4">Lipid-anchor</topology>
    </subcellularLocation>
</comment>
<evidence type="ECO:0000256" key="1">
    <source>
        <dbReference type="ARBA" id="ARBA00022729"/>
    </source>
</evidence>
<dbReference type="RefSeq" id="WP_182807381.1">
    <property type="nucleotide sequence ID" value="NZ_JACJFM010000003.1"/>
</dbReference>
<dbReference type="EMBL" id="JACJFM010000003">
    <property type="protein sequence ID" value="MBB1485590.1"/>
    <property type="molecule type" value="Genomic_DNA"/>
</dbReference>
<dbReference type="InterPro" id="IPR002372">
    <property type="entry name" value="PQQ_rpt_dom"/>
</dbReference>
<name>A0A839ILL5_9GAMM</name>
<dbReference type="InterPro" id="IPR018391">
    <property type="entry name" value="PQQ_b-propeller_rpt"/>
</dbReference>
<dbReference type="NCBIfam" id="TIGR03300">
    <property type="entry name" value="assembly_YfgL"/>
    <property type="match status" value="1"/>
</dbReference>
<evidence type="ECO:0000259" key="5">
    <source>
        <dbReference type="Pfam" id="PF13360"/>
    </source>
</evidence>
<evidence type="ECO:0000256" key="4">
    <source>
        <dbReference type="HAMAP-Rule" id="MF_00923"/>
    </source>
</evidence>
<dbReference type="SMART" id="SM00564">
    <property type="entry name" value="PQQ"/>
    <property type="match status" value="7"/>
</dbReference>
<dbReference type="Pfam" id="PF13360">
    <property type="entry name" value="PQQ_2"/>
    <property type="match status" value="1"/>
</dbReference>
<evidence type="ECO:0000313" key="7">
    <source>
        <dbReference type="Proteomes" id="UP000565262"/>
    </source>
</evidence>
<sequence>MNKIWLALLLTGFLAGCGSLPEPEYTPRDLTDIDEQVEMDVEWTDYASMGTDEQGYKLPLVAHESRLFGVGYEGNLMAWSKDDGDVLWEAELEEGISSGLAYHNEQLFMGTQNGEMISVSAQGGERLWRTRLSSEVLAAPQVNAARNQLIAQTGDGRVYALELDTGRVIWSYVSTEPLLTLHGTASPRVIPGVTFAGFANGHMTALDNRNGNKLWDVRVAASEGRTDIERLIDVDGQPLITRDGMLVSTSFQGRVVAMDPRSGRAIWERKDSSFYPAVEGGSNLHYVDEGSRVIAVDARSGSILWNQDALEGRRLTAPLMWKDTVAVADFEGYVHLIDSETGEIIGRIQADTSGVEQPLLISGDQLYVVAVSGRVIAISRQ</sequence>
<comment type="subunit">
    <text evidence="4">Part of the Bam complex.</text>
</comment>
<dbReference type="GO" id="GO:0009279">
    <property type="term" value="C:cell outer membrane"/>
    <property type="evidence" value="ECO:0007669"/>
    <property type="project" value="UniProtKB-SubCell"/>
</dbReference>
<dbReference type="AlphaFoldDB" id="A0A839ILL5"/>
<keyword evidence="7" id="KW-1185">Reference proteome</keyword>
<gene>
    <name evidence="4 6" type="primary">bamB</name>
    <name evidence="6" type="ORF">H4O21_03075</name>
</gene>
<keyword evidence="4" id="KW-0449">Lipoprotein</keyword>
<keyword evidence="1 4" id="KW-0732">Signal</keyword>
<dbReference type="SUPFAM" id="SSF50998">
    <property type="entry name" value="Quinoprotein alcohol dehydrogenase-like"/>
    <property type="match status" value="1"/>
</dbReference>
<protein>
    <recommendedName>
        <fullName evidence="4">Outer membrane protein assembly factor BamB</fullName>
    </recommendedName>
</protein>
<dbReference type="InterPro" id="IPR015943">
    <property type="entry name" value="WD40/YVTN_repeat-like_dom_sf"/>
</dbReference>
<dbReference type="PANTHER" id="PTHR34512:SF30">
    <property type="entry name" value="OUTER MEMBRANE PROTEIN ASSEMBLY FACTOR BAMB"/>
    <property type="match status" value="1"/>
</dbReference>
<feature type="domain" description="Pyrrolo-quinoline quinone repeat" evidence="5">
    <location>
        <begin position="74"/>
        <end position="307"/>
    </location>
</feature>
<organism evidence="6 7">
    <name type="scientific">Oceanospirillum sediminis</name>
    <dbReference type="NCBI Taxonomy" id="2760088"/>
    <lineage>
        <taxon>Bacteria</taxon>
        <taxon>Pseudomonadati</taxon>
        <taxon>Pseudomonadota</taxon>
        <taxon>Gammaproteobacteria</taxon>
        <taxon>Oceanospirillales</taxon>
        <taxon>Oceanospirillaceae</taxon>
        <taxon>Oceanospirillum</taxon>
    </lineage>
</organism>
<comment type="caution">
    <text evidence="6">The sequence shown here is derived from an EMBL/GenBank/DDBJ whole genome shotgun (WGS) entry which is preliminary data.</text>
</comment>
<comment type="function">
    <text evidence="4">Part of the outer membrane protein assembly complex, which is involved in assembly and insertion of beta-barrel proteins into the outer membrane.</text>
</comment>